<keyword evidence="4 8" id="KW-0863">Zinc-finger</keyword>
<dbReference type="GO" id="GO:0008270">
    <property type="term" value="F:zinc ion binding"/>
    <property type="evidence" value="ECO:0007669"/>
    <property type="project" value="UniProtKB-KW"/>
</dbReference>
<feature type="transmembrane region" description="Helical" evidence="9">
    <location>
        <begin position="390"/>
        <end position="412"/>
    </location>
</feature>
<evidence type="ECO:0000313" key="12">
    <source>
        <dbReference type="Proteomes" id="UP000230066"/>
    </source>
</evidence>
<feature type="transmembrane region" description="Helical" evidence="9">
    <location>
        <begin position="254"/>
        <end position="275"/>
    </location>
</feature>
<proteinExistence type="predicted"/>
<feature type="transmembrane region" description="Helical" evidence="9">
    <location>
        <begin position="44"/>
        <end position="64"/>
    </location>
</feature>
<dbReference type="SUPFAM" id="SSF57850">
    <property type="entry name" value="RING/U-box"/>
    <property type="match status" value="1"/>
</dbReference>
<gene>
    <name evidence="11" type="ORF">D915_001118</name>
</gene>
<keyword evidence="12" id="KW-1185">Reference proteome</keyword>
<evidence type="ECO:0000313" key="11">
    <source>
        <dbReference type="EMBL" id="THD28087.1"/>
    </source>
</evidence>
<keyword evidence="7 9" id="KW-0472">Membrane</keyword>
<dbReference type="InterPro" id="IPR050731">
    <property type="entry name" value="HRD1_E3_ubiq-ligases"/>
</dbReference>
<dbReference type="Proteomes" id="UP000230066">
    <property type="component" value="Unassembled WGS sequence"/>
</dbReference>
<feature type="transmembrane region" description="Helical" evidence="9">
    <location>
        <begin position="641"/>
        <end position="663"/>
    </location>
</feature>
<feature type="transmembrane region" description="Helical" evidence="9">
    <location>
        <begin position="315"/>
        <end position="336"/>
    </location>
</feature>
<evidence type="ECO:0000259" key="10">
    <source>
        <dbReference type="PROSITE" id="PS50089"/>
    </source>
</evidence>
<protein>
    <submittedName>
        <fullName evidence="11">Synoviolin</fullName>
    </submittedName>
</protein>
<dbReference type="AlphaFoldDB" id="A0A4E0RZF7"/>
<dbReference type="EMBL" id="JXXN02000240">
    <property type="protein sequence ID" value="THD28087.1"/>
    <property type="molecule type" value="Genomic_DNA"/>
</dbReference>
<feature type="transmembrane region" description="Helical" evidence="9">
    <location>
        <begin position="71"/>
        <end position="89"/>
    </location>
</feature>
<feature type="transmembrane region" description="Helical" evidence="9">
    <location>
        <begin position="456"/>
        <end position="477"/>
    </location>
</feature>
<evidence type="ECO:0000256" key="2">
    <source>
        <dbReference type="ARBA" id="ARBA00022692"/>
    </source>
</evidence>
<keyword evidence="3" id="KW-0479">Metal-binding</keyword>
<sequence length="785" mass="87712">MQVTRDSLSVCCFHNFLHCFDWCHSRLSIIVIIDKAEPKSVSTVAPTIISILAILCHTVGVFVLSAITWALLAAWTGSVIYALLLHIVSHPWLGPEALVESLIIFHFVLAALIACCTLIYVSSQWQMDSVRWIHAVVLSLLPFLISLIAYLPVLFGFPGDIFTDHCLAGSSNSTSTSPAWFGYARALIPQRPNSSSALASYISPDLLASLIHTQSNNTAVSGTAQSLDAVVYPQICPATFNPTCVLRESLLTRLFIKINPFALFTAYVVVIWLWIESFPFLHRLKASIIQEVELYEANGFFGFITFHWNRLNVPLALAMLWICKLTLVVLMGPEFWPVVPDQPTSMLMDLNVTAVQDFIQPPANQSDLAKLWNRIYVGAMIHGSETWFDVFGAATFFSGIATVVVHVLVFLLDPSGEDTRRLVAAAGEAPPNFHDWNVIEDPALALDQHDVLAAEMLTGTSWNCAVVFLFLAFQYDLPSLPLTQRIWCFLYGLIVIAISCIHPVQALIKSLLLRLGVPGRDGGSSWFTHLRLLFSCIFLIFSSICVITYVPEGLAERIGQQVRTNDTQLPNEFGQNGSSNIVPRFGSSSKSLKGRQLRIVLCGCQLLLGLVVTLIEYGIYQISRRYPDWGGFRSGLFWTKLISSVIDYLISFISFLTVCWLAIYDSIGFCRLLIIGCYFFFILYPSAVTAYTWLRWRLLARRGIDSLSSPTATQLAQYQDNCPICYTNMTTEDAKVTRCGHFYHTECLATWMLRQLFCPICHADLLSTKVQNQRRLEQTPAAAVD</sequence>
<dbReference type="SMART" id="SM00184">
    <property type="entry name" value="RING"/>
    <property type="match status" value="1"/>
</dbReference>
<feature type="transmembrane region" description="Helical" evidence="9">
    <location>
        <begin position="529"/>
        <end position="550"/>
    </location>
</feature>
<evidence type="ECO:0000256" key="1">
    <source>
        <dbReference type="ARBA" id="ARBA00004141"/>
    </source>
</evidence>
<organism evidence="11 12">
    <name type="scientific">Fasciola hepatica</name>
    <name type="common">Liver fluke</name>
    <dbReference type="NCBI Taxonomy" id="6192"/>
    <lineage>
        <taxon>Eukaryota</taxon>
        <taxon>Metazoa</taxon>
        <taxon>Spiralia</taxon>
        <taxon>Lophotrochozoa</taxon>
        <taxon>Platyhelminthes</taxon>
        <taxon>Trematoda</taxon>
        <taxon>Digenea</taxon>
        <taxon>Plagiorchiida</taxon>
        <taxon>Echinostomata</taxon>
        <taxon>Echinostomatoidea</taxon>
        <taxon>Fasciolidae</taxon>
        <taxon>Fasciola</taxon>
    </lineage>
</organism>
<evidence type="ECO:0000256" key="3">
    <source>
        <dbReference type="ARBA" id="ARBA00022723"/>
    </source>
</evidence>
<feature type="transmembrane region" description="Helical" evidence="9">
    <location>
        <begin position="597"/>
        <end position="620"/>
    </location>
</feature>
<dbReference type="GO" id="GO:0061630">
    <property type="term" value="F:ubiquitin protein ligase activity"/>
    <property type="evidence" value="ECO:0007669"/>
    <property type="project" value="TreeGrafter"/>
</dbReference>
<feature type="transmembrane region" description="Helical" evidence="9">
    <location>
        <begin position="669"/>
        <end position="694"/>
    </location>
</feature>
<accession>A0A4E0RZF7</accession>
<name>A0A4E0RZF7_FASHE</name>
<dbReference type="Pfam" id="PF13639">
    <property type="entry name" value="zf-RING_2"/>
    <property type="match status" value="1"/>
</dbReference>
<dbReference type="PROSITE" id="PS50089">
    <property type="entry name" value="ZF_RING_2"/>
    <property type="match status" value="1"/>
</dbReference>
<keyword evidence="5" id="KW-0862">Zinc</keyword>
<evidence type="ECO:0000256" key="6">
    <source>
        <dbReference type="ARBA" id="ARBA00022989"/>
    </source>
</evidence>
<dbReference type="InterPro" id="IPR025754">
    <property type="entry name" value="TRC8_N_dom"/>
</dbReference>
<evidence type="ECO:0000256" key="5">
    <source>
        <dbReference type="ARBA" id="ARBA00022833"/>
    </source>
</evidence>
<comment type="subcellular location">
    <subcellularLocation>
        <location evidence="1">Membrane</location>
        <topology evidence="1">Multi-pass membrane protein</topology>
    </subcellularLocation>
</comment>
<feature type="transmembrane region" description="Helical" evidence="9">
    <location>
        <begin position="489"/>
        <end position="508"/>
    </location>
</feature>
<dbReference type="InterPro" id="IPR001841">
    <property type="entry name" value="Znf_RING"/>
</dbReference>
<dbReference type="Pfam" id="PF13705">
    <property type="entry name" value="TRC8_N"/>
    <property type="match status" value="1"/>
</dbReference>
<evidence type="ECO:0000256" key="7">
    <source>
        <dbReference type="ARBA" id="ARBA00023136"/>
    </source>
</evidence>
<reference evidence="11" key="1">
    <citation type="submission" date="2019-03" db="EMBL/GenBank/DDBJ databases">
        <title>Improved annotation for the trematode Fasciola hepatica.</title>
        <authorList>
            <person name="Choi Y.-J."/>
            <person name="Martin J."/>
            <person name="Mitreva M."/>
        </authorList>
    </citation>
    <scope>NUCLEOTIDE SEQUENCE [LARGE SCALE GENOMIC DNA]</scope>
</reference>
<evidence type="ECO:0000256" key="4">
    <source>
        <dbReference type="ARBA" id="ARBA00022771"/>
    </source>
</evidence>
<dbReference type="GO" id="GO:0012505">
    <property type="term" value="C:endomembrane system"/>
    <property type="evidence" value="ECO:0007669"/>
    <property type="project" value="TreeGrafter"/>
</dbReference>
<dbReference type="InterPro" id="IPR013083">
    <property type="entry name" value="Znf_RING/FYVE/PHD"/>
</dbReference>
<dbReference type="Gene3D" id="3.30.40.10">
    <property type="entry name" value="Zinc/RING finger domain, C3HC4 (zinc finger)"/>
    <property type="match status" value="1"/>
</dbReference>
<feature type="domain" description="RING-type" evidence="10">
    <location>
        <begin position="722"/>
        <end position="762"/>
    </location>
</feature>
<keyword evidence="6 9" id="KW-1133">Transmembrane helix</keyword>
<feature type="transmembrane region" description="Helical" evidence="9">
    <location>
        <begin position="101"/>
        <end position="121"/>
    </location>
</feature>
<feature type="transmembrane region" description="Helical" evidence="9">
    <location>
        <begin position="133"/>
        <end position="155"/>
    </location>
</feature>
<dbReference type="GO" id="GO:0043161">
    <property type="term" value="P:proteasome-mediated ubiquitin-dependent protein catabolic process"/>
    <property type="evidence" value="ECO:0007669"/>
    <property type="project" value="TreeGrafter"/>
</dbReference>
<evidence type="ECO:0000256" key="9">
    <source>
        <dbReference type="SAM" id="Phobius"/>
    </source>
</evidence>
<dbReference type="GO" id="GO:0016020">
    <property type="term" value="C:membrane"/>
    <property type="evidence" value="ECO:0007669"/>
    <property type="project" value="UniProtKB-SubCell"/>
</dbReference>
<evidence type="ECO:0000256" key="8">
    <source>
        <dbReference type="PROSITE-ProRule" id="PRU00175"/>
    </source>
</evidence>
<comment type="caution">
    <text evidence="11">The sequence shown here is derived from an EMBL/GenBank/DDBJ whole genome shotgun (WGS) entry which is preliminary data.</text>
</comment>
<keyword evidence="2 9" id="KW-0812">Transmembrane</keyword>
<dbReference type="PANTHER" id="PTHR22763">
    <property type="entry name" value="RING ZINC FINGER PROTEIN"/>
    <property type="match status" value="1"/>
</dbReference>